<evidence type="ECO:0000256" key="1">
    <source>
        <dbReference type="SAM" id="MobiDB-lite"/>
    </source>
</evidence>
<dbReference type="PROSITE" id="PS51257">
    <property type="entry name" value="PROKAR_LIPOPROTEIN"/>
    <property type="match status" value="1"/>
</dbReference>
<name>A0A9P0M757_ACAOB</name>
<proteinExistence type="predicted"/>
<feature type="chain" id="PRO_5040456878" evidence="2">
    <location>
        <begin position="26"/>
        <end position="235"/>
    </location>
</feature>
<reference evidence="3" key="1">
    <citation type="submission" date="2022-03" db="EMBL/GenBank/DDBJ databases">
        <authorList>
            <person name="Sayadi A."/>
        </authorList>
    </citation>
    <scope>NUCLEOTIDE SEQUENCE</scope>
</reference>
<evidence type="ECO:0000313" key="3">
    <source>
        <dbReference type="EMBL" id="CAH2010442.1"/>
    </source>
</evidence>
<evidence type="ECO:0000256" key="2">
    <source>
        <dbReference type="SAM" id="SignalP"/>
    </source>
</evidence>
<dbReference type="EMBL" id="CAKOFQ010007971">
    <property type="protein sequence ID" value="CAH2010442.1"/>
    <property type="molecule type" value="Genomic_DNA"/>
</dbReference>
<evidence type="ECO:0000313" key="4">
    <source>
        <dbReference type="Proteomes" id="UP001152888"/>
    </source>
</evidence>
<organism evidence="3 4">
    <name type="scientific">Acanthoscelides obtectus</name>
    <name type="common">Bean weevil</name>
    <name type="synonym">Bruchus obtectus</name>
    <dbReference type="NCBI Taxonomy" id="200917"/>
    <lineage>
        <taxon>Eukaryota</taxon>
        <taxon>Metazoa</taxon>
        <taxon>Ecdysozoa</taxon>
        <taxon>Arthropoda</taxon>
        <taxon>Hexapoda</taxon>
        <taxon>Insecta</taxon>
        <taxon>Pterygota</taxon>
        <taxon>Neoptera</taxon>
        <taxon>Endopterygota</taxon>
        <taxon>Coleoptera</taxon>
        <taxon>Polyphaga</taxon>
        <taxon>Cucujiformia</taxon>
        <taxon>Chrysomeloidea</taxon>
        <taxon>Chrysomelidae</taxon>
        <taxon>Bruchinae</taxon>
        <taxon>Bruchini</taxon>
        <taxon>Acanthoscelides</taxon>
    </lineage>
</organism>
<sequence length="235" mass="25954">MKAFLYVFFTFHVIISCTLIVNYEAEITNNVAPSETPDIENLSTVTQSNDLLENEPTPISGGTIEPTISNLNLSSDKNQAENISTSISSTTNRSLSNDTPVVLSDSLNSEPEKIAEPVPVITLSDEVPQKVVTQSKTEVKVDNGTQDAKKEVDSANAVNENITGGKAEEIPSFSEWAQKRLEEVEKNEQNTSVKGHTTNGIKIASTGARLRRSERVLRSKLLFFIIHEKLYFRLK</sequence>
<feature type="region of interest" description="Disordered" evidence="1">
    <location>
        <begin position="51"/>
        <end position="76"/>
    </location>
</feature>
<feature type="signal peptide" evidence="2">
    <location>
        <begin position="1"/>
        <end position="25"/>
    </location>
</feature>
<dbReference type="Proteomes" id="UP001152888">
    <property type="component" value="Unassembled WGS sequence"/>
</dbReference>
<keyword evidence="4" id="KW-1185">Reference proteome</keyword>
<accession>A0A9P0M757</accession>
<keyword evidence="2" id="KW-0732">Signal</keyword>
<protein>
    <submittedName>
        <fullName evidence="3">Uncharacterized protein</fullName>
    </submittedName>
</protein>
<dbReference type="OrthoDB" id="266334at2759"/>
<feature type="compositionally biased region" description="Polar residues" evidence="1">
    <location>
        <begin position="66"/>
        <end position="76"/>
    </location>
</feature>
<gene>
    <name evidence="3" type="ORF">ACAOBT_LOCUS31526</name>
</gene>
<dbReference type="AlphaFoldDB" id="A0A9P0M757"/>
<comment type="caution">
    <text evidence="3">The sequence shown here is derived from an EMBL/GenBank/DDBJ whole genome shotgun (WGS) entry which is preliminary data.</text>
</comment>